<dbReference type="EMBL" id="CP000874">
    <property type="protein sequence ID" value="ACP22757.1"/>
    <property type="molecule type" value="Genomic_DNA"/>
</dbReference>
<dbReference type="Proteomes" id="UP000001054">
    <property type="component" value="Plasmid pNGR234b"/>
</dbReference>
<dbReference type="KEGG" id="rhi:NGR_b13060"/>
<dbReference type="HOGENOM" id="CLU_2303771_0_0_5"/>
<dbReference type="AlphaFoldDB" id="C3KRP9"/>
<organism evidence="1 2">
    <name type="scientific">Sinorhizobium fredii (strain NBRC 101917 / NGR234)</name>
    <dbReference type="NCBI Taxonomy" id="394"/>
    <lineage>
        <taxon>Bacteria</taxon>
        <taxon>Pseudomonadati</taxon>
        <taxon>Pseudomonadota</taxon>
        <taxon>Alphaproteobacteria</taxon>
        <taxon>Hyphomicrobiales</taxon>
        <taxon>Rhizobiaceae</taxon>
        <taxon>Sinorhizobium/Ensifer group</taxon>
        <taxon>Sinorhizobium</taxon>
    </lineage>
</organism>
<sequence>MNSAHSALARTSILCCRSLVAPVTLGPSPEDFELGRLRLGDYSQRPPFTGGRRRRCYRHCTPDFMKMNFTFSRNVRIFVDVLKILSQSTKINYETGTASA</sequence>
<gene>
    <name evidence="1" type="ordered locus">NGR_b13060</name>
</gene>
<keyword evidence="2" id="KW-1185">Reference proteome</keyword>
<proteinExistence type="predicted"/>
<evidence type="ECO:0000313" key="1">
    <source>
        <dbReference type="EMBL" id="ACP22757.1"/>
    </source>
</evidence>
<evidence type="ECO:0000313" key="2">
    <source>
        <dbReference type="Proteomes" id="UP000001054"/>
    </source>
</evidence>
<geneLocation type="plasmid" evidence="2">
    <name>sym pNGR234b</name>
</geneLocation>
<keyword evidence="1" id="KW-0614">Plasmid</keyword>
<accession>C3KRP9</accession>
<name>C3KRP9_SINFN</name>
<protein>
    <submittedName>
        <fullName evidence="1">Uncharacterized protein</fullName>
    </submittedName>
</protein>
<reference evidence="1 2" key="2">
    <citation type="journal article" date="2009" name="Appl. Environ. Microbiol.">
        <title>Rhizobium sp. strain NGR234 possesses a remarkable number of secretion systems.</title>
        <authorList>
            <person name="Schmeisser C."/>
            <person name="Liesegang H."/>
            <person name="Krysciak D."/>
            <person name="Bakkou N."/>
            <person name="Le Quere A."/>
            <person name="Wollherr A."/>
            <person name="Heinemeyer I."/>
            <person name="Morgenstern B."/>
            <person name="Pommerening-Roeser A."/>
            <person name="Flores M."/>
            <person name="Palacios R."/>
            <person name="Brenner S."/>
            <person name="Gottschalk G."/>
            <person name="Schmitz R.A."/>
            <person name="Broughton W.J."/>
            <person name="Perret X."/>
            <person name="Strittmatter A.W."/>
            <person name="Streit W.R."/>
        </authorList>
    </citation>
    <scope>NUCLEOTIDE SEQUENCE [LARGE SCALE GENOMIC DNA]</scope>
    <source>
        <strain evidence="2">NBRC 101917 / NGR234</strain>
    </source>
</reference>
<reference evidence="2" key="1">
    <citation type="journal article" date="2004" name="J. Bacteriol.">
        <title>An evolutionary hot spot: the pNGR234b replicon of Rhizobium sp. strain NGR234.</title>
        <authorList>
            <person name="Streit W.R."/>
            <person name="Schmitz R.A."/>
            <person name="Perret X."/>
            <person name="Staehelin C."/>
            <person name="Deakin W.J."/>
            <person name="Raasch C."/>
            <person name="Liesegang H."/>
            <person name="Broughton W.J."/>
        </authorList>
    </citation>
    <scope>NUCLEOTIDE SEQUENCE [LARGE SCALE GENOMIC DNA]</scope>
    <source>
        <strain evidence="2">NBRC 101917 / NGR234</strain>
    </source>
</reference>